<dbReference type="PANTHER" id="PTHR24082:SF283">
    <property type="entry name" value="NUCLEAR HORMONE RECEPTOR HR96"/>
    <property type="match status" value="1"/>
</dbReference>
<dbReference type="GO" id="GO:0045944">
    <property type="term" value="P:positive regulation of transcription by RNA polymerase II"/>
    <property type="evidence" value="ECO:0007669"/>
    <property type="project" value="TreeGrafter"/>
</dbReference>
<dbReference type="Gene3D" id="3.30.50.10">
    <property type="entry name" value="Erythroid Transcription Factor GATA-1, subunit A"/>
    <property type="match status" value="1"/>
</dbReference>
<evidence type="ECO:0000259" key="10">
    <source>
        <dbReference type="PROSITE" id="PS51843"/>
    </source>
</evidence>
<organism evidence="12 15">
    <name type="scientific">Didymodactylos carnosus</name>
    <dbReference type="NCBI Taxonomy" id="1234261"/>
    <lineage>
        <taxon>Eukaryota</taxon>
        <taxon>Metazoa</taxon>
        <taxon>Spiralia</taxon>
        <taxon>Gnathifera</taxon>
        <taxon>Rotifera</taxon>
        <taxon>Eurotatoria</taxon>
        <taxon>Bdelloidea</taxon>
        <taxon>Philodinida</taxon>
        <taxon>Philodinidae</taxon>
        <taxon>Didymodactylos</taxon>
    </lineage>
</organism>
<dbReference type="PROSITE" id="PS51030">
    <property type="entry name" value="NUCLEAR_REC_DBD_2"/>
    <property type="match status" value="1"/>
</dbReference>
<feature type="domain" description="NR LBD" evidence="10">
    <location>
        <begin position="83"/>
        <end position="322"/>
    </location>
</feature>
<feature type="non-terminal residue" evidence="12">
    <location>
        <position position="322"/>
    </location>
</feature>
<evidence type="ECO:0000256" key="5">
    <source>
        <dbReference type="ARBA" id="ARBA00023125"/>
    </source>
</evidence>
<keyword evidence="6" id="KW-0804">Transcription</keyword>
<evidence type="ECO:0000313" key="11">
    <source>
        <dbReference type="EMBL" id="CAF1320382.1"/>
    </source>
</evidence>
<dbReference type="OrthoDB" id="6159439at2759"/>
<gene>
    <name evidence="12" type="ORF">GPM918_LOCUS40067</name>
    <name evidence="11" type="ORF">OVA965_LOCUS29408</name>
    <name evidence="14" type="ORF">SRO942_LOCUS40988</name>
    <name evidence="13" type="ORF">TMI583_LOCUS30181</name>
</gene>
<comment type="caution">
    <text evidence="12">The sequence shown here is derived from an EMBL/GenBank/DDBJ whole genome shotgun (WGS) entry which is preliminary data.</text>
</comment>
<reference evidence="12" key="1">
    <citation type="submission" date="2021-02" db="EMBL/GenBank/DDBJ databases">
        <authorList>
            <person name="Nowell W R."/>
        </authorList>
    </citation>
    <scope>NUCLEOTIDE SEQUENCE</scope>
</reference>
<evidence type="ECO:0000256" key="7">
    <source>
        <dbReference type="ARBA" id="ARBA00023170"/>
    </source>
</evidence>
<dbReference type="GO" id="GO:0030154">
    <property type="term" value="P:cell differentiation"/>
    <property type="evidence" value="ECO:0007669"/>
    <property type="project" value="TreeGrafter"/>
</dbReference>
<dbReference type="PANTHER" id="PTHR24082">
    <property type="entry name" value="NUCLEAR HORMONE RECEPTOR"/>
    <property type="match status" value="1"/>
</dbReference>
<dbReference type="EMBL" id="CAJOBC010094803">
    <property type="protein sequence ID" value="CAF4428016.1"/>
    <property type="molecule type" value="Genomic_DNA"/>
</dbReference>
<dbReference type="EMBL" id="CAJNOK010020681">
    <property type="protein sequence ID" value="CAF1320382.1"/>
    <property type="molecule type" value="Genomic_DNA"/>
</dbReference>
<keyword evidence="4" id="KW-0805">Transcription regulation</keyword>
<evidence type="ECO:0000313" key="13">
    <source>
        <dbReference type="EMBL" id="CAF4130296.1"/>
    </source>
</evidence>
<dbReference type="EMBL" id="CAJOBA010042285">
    <property type="protein sequence ID" value="CAF4130296.1"/>
    <property type="molecule type" value="Genomic_DNA"/>
</dbReference>
<keyword evidence="7" id="KW-0675">Receptor</keyword>
<keyword evidence="15" id="KW-1185">Reference proteome</keyword>
<name>A0A815Y2D3_9BILA</name>
<accession>A0A815Y2D3</accession>
<dbReference type="PROSITE" id="PS51843">
    <property type="entry name" value="NR_LBD"/>
    <property type="match status" value="1"/>
</dbReference>
<dbReference type="InterPro" id="IPR000536">
    <property type="entry name" value="Nucl_hrmn_rcpt_lig-bd"/>
</dbReference>
<dbReference type="InterPro" id="IPR050234">
    <property type="entry name" value="Nuclear_hormone_rcpt_NR1"/>
</dbReference>
<keyword evidence="3" id="KW-0862">Zinc</keyword>
<sequence>SDHRCRFNKKCEINEYSRKYCSYCRLQKCWMKNMKVDLIRTENEKRIRKQQQINNSTLKIINNVTVIYPLNLLNNDKSRLSQADWSYLSNMTNTYNQYCLEPSLFVIHQQQQNIITRPFKYRIKLQSFIDLISLDLLSLRTFFRHIPEFHNLSINTKTCLTQRNLRHLTGINAIDYLRTNCAPWQSVDLMVFQYVYGDQLLMVITEALESLRVVLFDPIMIRLLLIILIFSTSLSITSQDSNFEYQSESSLVNSFQIQNYYIKLLWYYMEYRFGEQQAVRMLSIIILHCLHSQNIGYQLDQHFQQRHDLYEMLESIRLTDTA</sequence>
<dbReference type="Proteomes" id="UP000663829">
    <property type="component" value="Unassembled WGS sequence"/>
</dbReference>
<evidence type="ECO:0000256" key="8">
    <source>
        <dbReference type="ARBA" id="ARBA00023242"/>
    </source>
</evidence>
<evidence type="ECO:0000256" key="1">
    <source>
        <dbReference type="ARBA" id="ARBA00022723"/>
    </source>
</evidence>
<keyword evidence="5" id="KW-0238">DNA-binding</keyword>
<dbReference type="Proteomes" id="UP000677228">
    <property type="component" value="Unassembled WGS sequence"/>
</dbReference>
<dbReference type="InterPro" id="IPR013088">
    <property type="entry name" value="Znf_NHR/GATA"/>
</dbReference>
<evidence type="ECO:0000256" key="6">
    <source>
        <dbReference type="ARBA" id="ARBA00023163"/>
    </source>
</evidence>
<dbReference type="InterPro" id="IPR001628">
    <property type="entry name" value="Znf_hrmn_rcpt"/>
</dbReference>
<dbReference type="GO" id="GO:0000122">
    <property type="term" value="P:negative regulation of transcription by RNA polymerase II"/>
    <property type="evidence" value="ECO:0007669"/>
    <property type="project" value="TreeGrafter"/>
</dbReference>
<evidence type="ECO:0000313" key="14">
    <source>
        <dbReference type="EMBL" id="CAF4428016.1"/>
    </source>
</evidence>
<dbReference type="SUPFAM" id="SSF48508">
    <property type="entry name" value="Nuclear receptor ligand-binding domain"/>
    <property type="match status" value="1"/>
</dbReference>
<dbReference type="Gene3D" id="1.10.565.10">
    <property type="entry name" value="Retinoid X Receptor"/>
    <property type="match status" value="1"/>
</dbReference>
<dbReference type="Pfam" id="PF00105">
    <property type="entry name" value="zf-C4"/>
    <property type="match status" value="1"/>
</dbReference>
<protein>
    <recommendedName>
        <fullName evidence="16">Nuclear receptor domain-containing protein</fullName>
    </recommendedName>
</protein>
<dbReference type="AlphaFoldDB" id="A0A815Y2D3"/>
<dbReference type="GO" id="GO:0004879">
    <property type="term" value="F:nuclear receptor activity"/>
    <property type="evidence" value="ECO:0007669"/>
    <property type="project" value="TreeGrafter"/>
</dbReference>
<keyword evidence="1" id="KW-0479">Metal-binding</keyword>
<dbReference type="GO" id="GO:0008270">
    <property type="term" value="F:zinc ion binding"/>
    <property type="evidence" value="ECO:0007669"/>
    <property type="project" value="UniProtKB-KW"/>
</dbReference>
<keyword evidence="2" id="KW-0863">Zinc-finger</keyword>
<dbReference type="Proteomes" id="UP000682733">
    <property type="component" value="Unassembled WGS sequence"/>
</dbReference>
<evidence type="ECO:0000256" key="2">
    <source>
        <dbReference type="ARBA" id="ARBA00022771"/>
    </source>
</evidence>
<evidence type="ECO:0000313" key="12">
    <source>
        <dbReference type="EMBL" id="CAF1565778.1"/>
    </source>
</evidence>
<evidence type="ECO:0000259" key="9">
    <source>
        <dbReference type="PROSITE" id="PS51030"/>
    </source>
</evidence>
<evidence type="ECO:0000256" key="3">
    <source>
        <dbReference type="ARBA" id="ARBA00022833"/>
    </source>
</evidence>
<dbReference type="InterPro" id="IPR035500">
    <property type="entry name" value="NHR-like_dom_sf"/>
</dbReference>
<dbReference type="SUPFAM" id="SSF57716">
    <property type="entry name" value="Glucocorticoid receptor-like (DNA-binding domain)"/>
    <property type="match status" value="1"/>
</dbReference>
<proteinExistence type="predicted"/>
<evidence type="ECO:0000256" key="4">
    <source>
        <dbReference type="ARBA" id="ARBA00023015"/>
    </source>
</evidence>
<keyword evidence="8" id="KW-0539">Nucleus</keyword>
<dbReference type="GO" id="GO:0000978">
    <property type="term" value="F:RNA polymerase II cis-regulatory region sequence-specific DNA binding"/>
    <property type="evidence" value="ECO:0007669"/>
    <property type="project" value="TreeGrafter"/>
</dbReference>
<evidence type="ECO:0008006" key="16">
    <source>
        <dbReference type="Google" id="ProtNLM"/>
    </source>
</evidence>
<dbReference type="EMBL" id="CAJNOQ010029011">
    <property type="protein sequence ID" value="CAF1565778.1"/>
    <property type="molecule type" value="Genomic_DNA"/>
</dbReference>
<dbReference type="Proteomes" id="UP000681722">
    <property type="component" value="Unassembled WGS sequence"/>
</dbReference>
<evidence type="ECO:0000313" key="15">
    <source>
        <dbReference type="Proteomes" id="UP000663829"/>
    </source>
</evidence>
<feature type="domain" description="Nuclear receptor" evidence="9">
    <location>
        <begin position="1"/>
        <end position="41"/>
    </location>
</feature>